<dbReference type="PROSITE" id="PS00107">
    <property type="entry name" value="PROTEIN_KINASE_ATP"/>
    <property type="match status" value="1"/>
</dbReference>
<dbReference type="GO" id="GO:0005524">
    <property type="term" value="F:ATP binding"/>
    <property type="evidence" value="ECO:0007669"/>
    <property type="project" value="UniProtKB-UniRule"/>
</dbReference>
<comment type="caution">
    <text evidence="12">The sequence shown here is derived from an EMBL/GenBank/DDBJ whole genome shotgun (WGS) entry which is preliminary data.</text>
</comment>
<evidence type="ECO:0000256" key="7">
    <source>
        <dbReference type="ARBA" id="ARBA00022999"/>
    </source>
</evidence>
<keyword evidence="6 10" id="KW-0067">ATP-binding</keyword>
<keyword evidence="3" id="KW-0449">Lipoprotein</keyword>
<keyword evidence="3" id="KW-0519">Myristate</keyword>
<evidence type="ECO:0000256" key="2">
    <source>
        <dbReference type="ARBA" id="ARBA00022679"/>
    </source>
</evidence>
<dbReference type="InterPro" id="IPR017441">
    <property type="entry name" value="Protein_kinase_ATP_BS"/>
</dbReference>
<keyword evidence="7" id="KW-0727">SH2 domain</keyword>
<evidence type="ECO:0000256" key="4">
    <source>
        <dbReference type="ARBA" id="ARBA00022741"/>
    </source>
</evidence>
<dbReference type="FunFam" id="3.30.200.20:FF:000053">
    <property type="entry name" value="Tyrosine-protein kinase"/>
    <property type="match status" value="1"/>
</dbReference>
<dbReference type="Gene3D" id="1.10.510.10">
    <property type="entry name" value="Transferase(Phosphotransferase) domain 1"/>
    <property type="match status" value="1"/>
</dbReference>
<sequence>MNKRPPGDTRTARTPENVENVQLALLRSPSQSARKHSSDLGLCNRSSEPVLWDLSKDTVDSWRRPQEEFTVVKKLGAGNFGHVYLGYYNNRIKVAIKILKKETVRYKDFDLETKIMKNLHHKYLIPLYATCITEDSYYIVTELMAKGNLLQYLRSGEGIRLSSYYLVSMASQVAEGMYYLESQNYIHRDLAARNILVNENGTCKVADFGLARLIDSPRSHTSQFPIKTGFAIKPRTLNDIHSAL</sequence>
<accession>A0A8X8BN91</accession>
<dbReference type="SMART" id="SM00219">
    <property type="entry name" value="TyrKc"/>
    <property type="match status" value="1"/>
</dbReference>
<evidence type="ECO:0000256" key="5">
    <source>
        <dbReference type="ARBA" id="ARBA00022777"/>
    </source>
</evidence>
<comment type="catalytic activity">
    <reaction evidence="9">
        <text>L-tyrosyl-[protein] + ATP = O-phospho-L-tyrosyl-[protein] + ADP + H(+)</text>
        <dbReference type="Rhea" id="RHEA:10596"/>
        <dbReference type="Rhea" id="RHEA-COMP:10136"/>
        <dbReference type="Rhea" id="RHEA-COMP:20101"/>
        <dbReference type="ChEBI" id="CHEBI:15378"/>
        <dbReference type="ChEBI" id="CHEBI:30616"/>
        <dbReference type="ChEBI" id="CHEBI:46858"/>
        <dbReference type="ChEBI" id="CHEBI:61978"/>
        <dbReference type="ChEBI" id="CHEBI:456216"/>
        <dbReference type="EC" id="2.7.10.2"/>
    </reaction>
</comment>
<dbReference type="InterPro" id="IPR008266">
    <property type="entry name" value="Tyr_kinase_AS"/>
</dbReference>
<dbReference type="Pfam" id="PF07714">
    <property type="entry name" value="PK_Tyr_Ser-Thr"/>
    <property type="match status" value="1"/>
</dbReference>
<name>A0A8X8BN91_POLSE</name>
<evidence type="ECO:0000256" key="6">
    <source>
        <dbReference type="ARBA" id="ARBA00022840"/>
    </source>
</evidence>
<keyword evidence="2" id="KW-0808">Transferase</keyword>
<dbReference type="Proteomes" id="UP000886611">
    <property type="component" value="Unassembled WGS sequence"/>
</dbReference>
<evidence type="ECO:0000313" key="13">
    <source>
        <dbReference type="Proteomes" id="UP000886611"/>
    </source>
</evidence>
<organism evidence="12 13">
    <name type="scientific">Polypterus senegalus</name>
    <name type="common">Senegal bichir</name>
    <dbReference type="NCBI Taxonomy" id="55291"/>
    <lineage>
        <taxon>Eukaryota</taxon>
        <taxon>Metazoa</taxon>
        <taxon>Chordata</taxon>
        <taxon>Craniata</taxon>
        <taxon>Vertebrata</taxon>
        <taxon>Euteleostomi</taxon>
        <taxon>Actinopterygii</taxon>
        <taxon>Polypteriformes</taxon>
        <taxon>Polypteridae</taxon>
        <taxon>Polypterus</taxon>
    </lineage>
</organism>
<dbReference type="EC" id="2.7.10.2" evidence="1"/>
<protein>
    <recommendedName>
        <fullName evidence="1">non-specific protein-tyrosine kinase</fullName>
        <ecNumber evidence="1">2.7.10.2</ecNumber>
    </recommendedName>
</protein>
<keyword evidence="8" id="KW-0829">Tyrosine-protein kinase</keyword>
<evidence type="ECO:0000256" key="9">
    <source>
        <dbReference type="ARBA" id="ARBA00051245"/>
    </source>
</evidence>
<evidence type="ECO:0000256" key="8">
    <source>
        <dbReference type="ARBA" id="ARBA00023137"/>
    </source>
</evidence>
<dbReference type="PRINTS" id="PR00109">
    <property type="entry name" value="TYRKINASE"/>
</dbReference>
<dbReference type="InterPro" id="IPR020635">
    <property type="entry name" value="Tyr_kinase_cat_dom"/>
</dbReference>
<dbReference type="GO" id="GO:0004715">
    <property type="term" value="F:non-membrane spanning protein tyrosine kinase activity"/>
    <property type="evidence" value="ECO:0007669"/>
    <property type="project" value="UniProtKB-EC"/>
</dbReference>
<keyword evidence="13" id="KW-1185">Reference proteome</keyword>
<evidence type="ECO:0000256" key="1">
    <source>
        <dbReference type="ARBA" id="ARBA00011903"/>
    </source>
</evidence>
<proteinExistence type="predicted"/>
<dbReference type="SUPFAM" id="SSF56112">
    <property type="entry name" value="Protein kinase-like (PK-like)"/>
    <property type="match status" value="1"/>
</dbReference>
<dbReference type="EMBL" id="JAATIS010004524">
    <property type="protein sequence ID" value="KAG2461756.1"/>
    <property type="molecule type" value="Genomic_DNA"/>
</dbReference>
<reference evidence="12 13" key="1">
    <citation type="journal article" date="2021" name="Cell">
        <title>Tracing the genetic footprints of vertebrate landing in non-teleost ray-finned fishes.</title>
        <authorList>
            <person name="Bi X."/>
            <person name="Wang K."/>
            <person name="Yang L."/>
            <person name="Pan H."/>
            <person name="Jiang H."/>
            <person name="Wei Q."/>
            <person name="Fang M."/>
            <person name="Yu H."/>
            <person name="Zhu C."/>
            <person name="Cai Y."/>
            <person name="He Y."/>
            <person name="Gan X."/>
            <person name="Zeng H."/>
            <person name="Yu D."/>
            <person name="Zhu Y."/>
            <person name="Jiang H."/>
            <person name="Qiu Q."/>
            <person name="Yang H."/>
            <person name="Zhang Y.E."/>
            <person name="Wang W."/>
            <person name="Zhu M."/>
            <person name="He S."/>
            <person name="Zhang G."/>
        </authorList>
    </citation>
    <scope>NUCLEOTIDE SEQUENCE [LARGE SCALE GENOMIC DNA]</scope>
    <source>
        <strain evidence="12">Bchr_013</strain>
    </source>
</reference>
<feature type="non-terminal residue" evidence="12">
    <location>
        <position position="244"/>
    </location>
</feature>
<dbReference type="PANTHER" id="PTHR24418">
    <property type="entry name" value="TYROSINE-PROTEIN KINASE"/>
    <property type="match status" value="1"/>
</dbReference>
<gene>
    <name evidence="12" type="primary">Srk2</name>
    <name evidence="12" type="ORF">GTO96_0008436</name>
</gene>
<dbReference type="InterPro" id="IPR000719">
    <property type="entry name" value="Prot_kinase_dom"/>
</dbReference>
<dbReference type="PROSITE" id="PS50011">
    <property type="entry name" value="PROTEIN_KINASE_DOM"/>
    <property type="match status" value="1"/>
</dbReference>
<evidence type="ECO:0000256" key="10">
    <source>
        <dbReference type="PROSITE-ProRule" id="PRU10141"/>
    </source>
</evidence>
<keyword evidence="5 12" id="KW-0418">Kinase</keyword>
<evidence type="ECO:0000313" key="12">
    <source>
        <dbReference type="EMBL" id="KAG2461756.1"/>
    </source>
</evidence>
<evidence type="ECO:0000256" key="3">
    <source>
        <dbReference type="ARBA" id="ARBA00022707"/>
    </source>
</evidence>
<feature type="binding site" evidence="10">
    <location>
        <position position="97"/>
    </location>
    <ligand>
        <name>ATP</name>
        <dbReference type="ChEBI" id="CHEBI:30616"/>
    </ligand>
</feature>
<dbReference type="AlphaFoldDB" id="A0A8X8BN91"/>
<evidence type="ECO:0000259" key="11">
    <source>
        <dbReference type="PROSITE" id="PS50011"/>
    </source>
</evidence>
<feature type="non-terminal residue" evidence="12">
    <location>
        <position position="1"/>
    </location>
</feature>
<dbReference type="InterPro" id="IPR050198">
    <property type="entry name" value="Non-receptor_tyrosine_kinases"/>
</dbReference>
<dbReference type="PROSITE" id="PS00109">
    <property type="entry name" value="PROTEIN_KINASE_TYR"/>
    <property type="match status" value="1"/>
</dbReference>
<dbReference type="InterPro" id="IPR011009">
    <property type="entry name" value="Kinase-like_dom_sf"/>
</dbReference>
<keyword evidence="4 10" id="KW-0547">Nucleotide-binding</keyword>
<dbReference type="InterPro" id="IPR001245">
    <property type="entry name" value="Ser-Thr/Tyr_kinase_cat_dom"/>
</dbReference>
<feature type="domain" description="Protein kinase" evidence="11">
    <location>
        <begin position="69"/>
        <end position="244"/>
    </location>
</feature>